<dbReference type="RefSeq" id="WP_169665225.1">
    <property type="nucleotide sequence ID" value="NZ_CP076132.1"/>
</dbReference>
<evidence type="ECO:0000313" key="3">
    <source>
        <dbReference type="Proteomes" id="UP000678679"/>
    </source>
</evidence>
<feature type="domain" description="Putative auto-transporter adhesin head GIN" evidence="1">
    <location>
        <begin position="144"/>
        <end position="240"/>
    </location>
</feature>
<reference evidence="2 3" key="1">
    <citation type="submission" date="2021-05" db="EMBL/GenBank/DDBJ databases">
        <title>Comparative genomic studies on the polysaccharide-degrading batcterial strains of the Flammeovirga genus.</title>
        <authorList>
            <person name="Zewei F."/>
            <person name="Zheng Z."/>
            <person name="Yu L."/>
            <person name="Ruyue G."/>
            <person name="Yanhong M."/>
            <person name="Yuanyuan C."/>
            <person name="Jingyan G."/>
            <person name="Wenjun H."/>
        </authorList>
    </citation>
    <scope>NUCLEOTIDE SEQUENCE [LARGE SCALE GENOMIC DNA]</scope>
    <source>
        <strain evidence="2 3">NBRC:100898</strain>
    </source>
</reference>
<dbReference type="Gene3D" id="2.160.20.120">
    <property type="match status" value="1"/>
</dbReference>
<gene>
    <name evidence="2" type="ORF">KMW28_14755</name>
</gene>
<evidence type="ECO:0000313" key="2">
    <source>
        <dbReference type="EMBL" id="QWG00912.1"/>
    </source>
</evidence>
<protein>
    <submittedName>
        <fullName evidence="2">DUF2807 domain-containing protein</fullName>
    </submittedName>
</protein>
<dbReference type="PANTHER" id="PTHR39200">
    <property type="entry name" value="HYPOTHETICAL EXPORTED PROTEIN"/>
    <property type="match status" value="1"/>
</dbReference>
<dbReference type="Pfam" id="PF10988">
    <property type="entry name" value="DUF2807"/>
    <property type="match status" value="2"/>
</dbReference>
<proteinExistence type="predicted"/>
<dbReference type="InterPro" id="IPR021255">
    <property type="entry name" value="DUF2807"/>
</dbReference>
<name>A0AAX1N0A0_9BACT</name>
<keyword evidence="3" id="KW-1185">Reference proteome</keyword>
<feature type="domain" description="Putative auto-transporter adhesin head GIN" evidence="1">
    <location>
        <begin position="39"/>
        <end position="138"/>
    </location>
</feature>
<sequence length="256" mass="27779">MKKLYTYLSIFTIFFLSSCGVVTKKAEGPIIEKQLFLDAFESINVKGSMNVFVTYGEEVEVRVTGEEEAVNSLNTSVSGKNWDIQFGRLFSDHSVKVYITSPFLKKASISSSGDLDIDRVVQPYFTVNSSSSGQIRIQDVSDVSEELSVKTTSSGNIEIENVTAEKVNAEISSSGSITLYGKSQQLTGALSSSGRLKAENLEVDHGKFTISSSGSVYTHTNKTLIGRLSSSGSLYYRGNPSFDVNTSSSGSLKKMD</sequence>
<dbReference type="PROSITE" id="PS51257">
    <property type="entry name" value="PROKAR_LIPOPROTEIN"/>
    <property type="match status" value="1"/>
</dbReference>
<dbReference type="AlphaFoldDB" id="A0AAX1N0A0"/>
<evidence type="ECO:0000259" key="1">
    <source>
        <dbReference type="Pfam" id="PF10988"/>
    </source>
</evidence>
<dbReference type="Proteomes" id="UP000678679">
    <property type="component" value="Chromosome 1"/>
</dbReference>
<organism evidence="2 3">
    <name type="scientific">Flammeovirga yaeyamensis</name>
    <dbReference type="NCBI Taxonomy" id="367791"/>
    <lineage>
        <taxon>Bacteria</taxon>
        <taxon>Pseudomonadati</taxon>
        <taxon>Bacteroidota</taxon>
        <taxon>Cytophagia</taxon>
        <taxon>Cytophagales</taxon>
        <taxon>Flammeovirgaceae</taxon>
        <taxon>Flammeovirga</taxon>
    </lineage>
</organism>
<dbReference type="PANTHER" id="PTHR39200:SF1">
    <property type="entry name" value="AUTO-TRANSPORTER ADHESIN HEAD GIN DOMAIN-CONTAINING PROTEIN-RELATED"/>
    <property type="match status" value="1"/>
</dbReference>
<accession>A0AAX1N0A0</accession>
<dbReference type="KEGG" id="fya:KMW28_14755"/>
<dbReference type="EMBL" id="CP076132">
    <property type="protein sequence ID" value="QWG00912.1"/>
    <property type="molecule type" value="Genomic_DNA"/>
</dbReference>